<dbReference type="Proteomes" id="UP000324781">
    <property type="component" value="Unassembled WGS sequence"/>
</dbReference>
<dbReference type="RefSeq" id="WP_149679519.1">
    <property type="nucleotide sequence ID" value="NZ_FQZP01000059.1"/>
</dbReference>
<dbReference type="OrthoDB" id="2085234at2"/>
<evidence type="ECO:0000313" key="2">
    <source>
        <dbReference type="EMBL" id="SHJ47902.1"/>
    </source>
</evidence>
<dbReference type="InterPro" id="IPR038471">
    <property type="entry name" value="MecA_C_sf"/>
</dbReference>
<organism evidence="2 3">
    <name type="scientific">Thermoclostridium caenicola</name>
    <dbReference type="NCBI Taxonomy" id="659425"/>
    <lineage>
        <taxon>Bacteria</taxon>
        <taxon>Bacillati</taxon>
        <taxon>Bacillota</taxon>
        <taxon>Clostridia</taxon>
        <taxon>Eubacteriales</taxon>
        <taxon>Oscillospiraceae</taxon>
        <taxon>Thermoclostridium</taxon>
    </lineage>
</organism>
<dbReference type="AlphaFoldDB" id="A0A1M6JMK5"/>
<dbReference type="Gene3D" id="3.30.70.1950">
    <property type="match status" value="1"/>
</dbReference>
<keyword evidence="3" id="KW-1185">Reference proteome</keyword>
<evidence type="ECO:0000313" key="3">
    <source>
        <dbReference type="Proteomes" id="UP000324781"/>
    </source>
</evidence>
<dbReference type="PANTHER" id="PTHR39161">
    <property type="entry name" value="ADAPTER PROTEIN MECA"/>
    <property type="match status" value="1"/>
</dbReference>
<accession>A0A1M6JMK5</accession>
<gene>
    <name evidence="2" type="ORF">SAMN05444373_10598</name>
</gene>
<protein>
    <submittedName>
        <fullName evidence="2">Adapter protein MecA 1/2</fullName>
    </submittedName>
</protein>
<name>A0A1M6JMK5_9FIRM</name>
<dbReference type="InterPro" id="IPR008681">
    <property type="entry name" value="Neg-reg_MecA"/>
</dbReference>
<sequence>MKIERVGENKIRIFVSYDDLEERDIDLDAFNYNSPETQELFWDLMEQAEIELGFDTQESQLCIEAVSDTEHGFVITITRIEEDSEFESIQKFIKNRYRKKDLSCKKRSQKICSTLVIYAVEGFDALCRLCSLIHPLYTGRSRAYVLDSTYYLVLCGIEGNVSNRKRFESILSEYADKMQNVDFLEGYLNEYGKRLVSDDAVAFFASMEG</sequence>
<comment type="similarity">
    <text evidence="1">Belongs to the MecA family.</text>
</comment>
<dbReference type="Pfam" id="PF05389">
    <property type="entry name" value="MecA"/>
    <property type="match status" value="1"/>
</dbReference>
<dbReference type="EMBL" id="FQZP01000059">
    <property type="protein sequence ID" value="SHJ47902.1"/>
    <property type="molecule type" value="Genomic_DNA"/>
</dbReference>
<proteinExistence type="inferred from homology"/>
<evidence type="ECO:0000256" key="1">
    <source>
        <dbReference type="ARBA" id="ARBA00005397"/>
    </source>
</evidence>
<reference evidence="2 3" key="1">
    <citation type="submission" date="2016-11" db="EMBL/GenBank/DDBJ databases">
        <authorList>
            <person name="Varghese N."/>
            <person name="Submissions S."/>
        </authorList>
    </citation>
    <scope>NUCLEOTIDE SEQUENCE [LARGE SCALE GENOMIC DNA]</scope>
    <source>
        <strain evidence="2 3">DSM 19027</strain>
    </source>
</reference>
<dbReference type="PANTHER" id="PTHR39161:SF1">
    <property type="entry name" value="ADAPTER PROTEIN MECA 1"/>
    <property type="match status" value="1"/>
</dbReference>